<dbReference type="InterPro" id="IPR000014">
    <property type="entry name" value="PAS"/>
</dbReference>
<dbReference type="SMART" id="SM00388">
    <property type="entry name" value="HisKA"/>
    <property type="match status" value="1"/>
</dbReference>
<dbReference type="InterPro" id="IPR036097">
    <property type="entry name" value="HisK_dim/P_sf"/>
</dbReference>
<dbReference type="AlphaFoldDB" id="A0AA42BTK8"/>
<dbReference type="Pfam" id="PF08448">
    <property type="entry name" value="PAS_4"/>
    <property type="match status" value="1"/>
</dbReference>
<feature type="domain" description="Histidine kinase" evidence="11">
    <location>
        <begin position="338"/>
        <end position="541"/>
    </location>
</feature>
<name>A0AA42BTK8_9BACI</name>
<feature type="domain" description="PAS" evidence="12">
    <location>
        <begin position="200"/>
        <end position="270"/>
    </location>
</feature>
<protein>
    <recommendedName>
        <fullName evidence="2">histidine kinase</fullName>
        <ecNumber evidence="2">2.7.13.3</ecNumber>
    </recommendedName>
</protein>
<keyword evidence="10" id="KW-1133">Transmembrane helix</keyword>
<evidence type="ECO:0000256" key="2">
    <source>
        <dbReference type="ARBA" id="ARBA00012438"/>
    </source>
</evidence>
<comment type="catalytic activity">
    <reaction evidence="1">
        <text>ATP + protein L-histidine = ADP + protein N-phospho-L-histidine.</text>
        <dbReference type="EC" id="2.7.13.3"/>
    </reaction>
</comment>
<dbReference type="Pfam" id="PF13426">
    <property type="entry name" value="PAS_9"/>
    <property type="match status" value="1"/>
</dbReference>
<keyword evidence="10" id="KW-0812">Transmembrane</keyword>
<proteinExistence type="predicted"/>
<dbReference type="GO" id="GO:0000155">
    <property type="term" value="F:phosphorelay sensor kinase activity"/>
    <property type="evidence" value="ECO:0007669"/>
    <property type="project" value="InterPro"/>
</dbReference>
<reference evidence="14" key="1">
    <citation type="submission" date="2022-07" db="EMBL/GenBank/DDBJ databases">
        <authorList>
            <person name="Li W.-J."/>
            <person name="Deng Q.-Q."/>
        </authorList>
    </citation>
    <scope>NUCLEOTIDE SEQUENCE</scope>
    <source>
        <strain evidence="14">SYSU M60031</strain>
    </source>
</reference>
<dbReference type="Pfam" id="PF00512">
    <property type="entry name" value="HisKA"/>
    <property type="match status" value="1"/>
</dbReference>
<evidence type="ECO:0000259" key="13">
    <source>
        <dbReference type="PROSITE" id="PS50113"/>
    </source>
</evidence>
<accession>A0AA42BTK8</accession>
<dbReference type="SUPFAM" id="SSF55874">
    <property type="entry name" value="ATPase domain of HSP90 chaperone/DNA topoisomerase II/histidine kinase"/>
    <property type="match status" value="1"/>
</dbReference>
<dbReference type="GO" id="GO:0005524">
    <property type="term" value="F:ATP binding"/>
    <property type="evidence" value="ECO:0007669"/>
    <property type="project" value="UniProtKB-KW"/>
</dbReference>
<evidence type="ECO:0000256" key="5">
    <source>
        <dbReference type="ARBA" id="ARBA00022741"/>
    </source>
</evidence>
<dbReference type="Proteomes" id="UP001156102">
    <property type="component" value="Unassembled WGS sequence"/>
</dbReference>
<dbReference type="InterPro" id="IPR013656">
    <property type="entry name" value="PAS_4"/>
</dbReference>
<evidence type="ECO:0000256" key="3">
    <source>
        <dbReference type="ARBA" id="ARBA00022553"/>
    </source>
</evidence>
<keyword evidence="7" id="KW-0067">ATP-binding</keyword>
<dbReference type="InterPro" id="IPR005467">
    <property type="entry name" value="His_kinase_dom"/>
</dbReference>
<evidence type="ECO:0000256" key="4">
    <source>
        <dbReference type="ARBA" id="ARBA00022679"/>
    </source>
</evidence>
<dbReference type="SUPFAM" id="SSF47384">
    <property type="entry name" value="Homodimeric domain of signal transducing histidine kinase"/>
    <property type="match status" value="1"/>
</dbReference>
<dbReference type="InterPro" id="IPR003594">
    <property type="entry name" value="HATPase_dom"/>
</dbReference>
<dbReference type="SMART" id="SM00091">
    <property type="entry name" value="PAS"/>
    <property type="match status" value="2"/>
</dbReference>
<keyword evidence="4" id="KW-0808">Transferase</keyword>
<dbReference type="Gene3D" id="3.30.565.10">
    <property type="entry name" value="Histidine kinase-like ATPase, C-terminal domain"/>
    <property type="match status" value="1"/>
</dbReference>
<dbReference type="SUPFAM" id="SSF55785">
    <property type="entry name" value="PYP-like sensor domain (PAS domain)"/>
    <property type="match status" value="2"/>
</dbReference>
<evidence type="ECO:0000256" key="10">
    <source>
        <dbReference type="SAM" id="Phobius"/>
    </source>
</evidence>
<keyword evidence="15" id="KW-1185">Reference proteome</keyword>
<keyword evidence="6" id="KW-0418">Kinase</keyword>
<dbReference type="InterPro" id="IPR035965">
    <property type="entry name" value="PAS-like_dom_sf"/>
</dbReference>
<dbReference type="PROSITE" id="PS50109">
    <property type="entry name" value="HIS_KIN"/>
    <property type="match status" value="1"/>
</dbReference>
<dbReference type="GO" id="GO:0030435">
    <property type="term" value="P:sporulation resulting in formation of a cellular spore"/>
    <property type="evidence" value="ECO:0007669"/>
    <property type="project" value="UniProtKB-KW"/>
</dbReference>
<dbReference type="Gene3D" id="1.10.287.130">
    <property type="match status" value="1"/>
</dbReference>
<dbReference type="PANTHER" id="PTHR43065">
    <property type="entry name" value="SENSOR HISTIDINE KINASE"/>
    <property type="match status" value="1"/>
</dbReference>
<evidence type="ECO:0000256" key="7">
    <source>
        <dbReference type="ARBA" id="ARBA00022840"/>
    </source>
</evidence>
<gene>
    <name evidence="14" type="ORF">NK662_13690</name>
</gene>
<dbReference type="PRINTS" id="PR00344">
    <property type="entry name" value="BCTRLSENSOR"/>
</dbReference>
<dbReference type="InterPro" id="IPR000700">
    <property type="entry name" value="PAS-assoc_C"/>
</dbReference>
<dbReference type="InterPro" id="IPR003661">
    <property type="entry name" value="HisK_dim/P_dom"/>
</dbReference>
<feature type="domain" description="PAC" evidence="13">
    <location>
        <begin position="147"/>
        <end position="199"/>
    </location>
</feature>
<dbReference type="PROSITE" id="PS50112">
    <property type="entry name" value="PAS"/>
    <property type="match status" value="1"/>
</dbReference>
<dbReference type="SMART" id="SM00387">
    <property type="entry name" value="HATPase_c"/>
    <property type="match status" value="1"/>
</dbReference>
<evidence type="ECO:0000256" key="1">
    <source>
        <dbReference type="ARBA" id="ARBA00000085"/>
    </source>
</evidence>
<keyword evidence="10" id="KW-0472">Membrane</keyword>
<keyword evidence="9" id="KW-0902">Two-component regulatory system</keyword>
<dbReference type="EC" id="2.7.13.3" evidence="2"/>
<dbReference type="Gene3D" id="3.30.450.20">
    <property type="entry name" value="PAS domain"/>
    <property type="match status" value="2"/>
</dbReference>
<feature type="transmembrane region" description="Helical" evidence="10">
    <location>
        <begin position="7"/>
        <end position="27"/>
    </location>
</feature>
<evidence type="ECO:0000313" key="15">
    <source>
        <dbReference type="Proteomes" id="UP001156102"/>
    </source>
</evidence>
<dbReference type="CDD" id="cd00130">
    <property type="entry name" value="PAS"/>
    <property type="match status" value="1"/>
</dbReference>
<evidence type="ECO:0000259" key="11">
    <source>
        <dbReference type="PROSITE" id="PS50109"/>
    </source>
</evidence>
<dbReference type="PANTHER" id="PTHR43065:SF34">
    <property type="entry name" value="SPORULATION KINASE A"/>
    <property type="match status" value="1"/>
</dbReference>
<evidence type="ECO:0000256" key="8">
    <source>
        <dbReference type="ARBA" id="ARBA00022969"/>
    </source>
</evidence>
<evidence type="ECO:0000259" key="12">
    <source>
        <dbReference type="PROSITE" id="PS50112"/>
    </source>
</evidence>
<evidence type="ECO:0000256" key="9">
    <source>
        <dbReference type="ARBA" id="ARBA00023012"/>
    </source>
</evidence>
<feature type="domain" description="PAC" evidence="13">
    <location>
        <begin position="274"/>
        <end position="325"/>
    </location>
</feature>
<dbReference type="RefSeq" id="WP_254759501.1">
    <property type="nucleotide sequence ID" value="NZ_JANCLT010000006.1"/>
</dbReference>
<comment type="caution">
    <text evidence="14">The sequence shown here is derived from an EMBL/GenBank/DDBJ whole genome shotgun (WGS) entry which is preliminary data.</text>
</comment>
<dbReference type="Pfam" id="PF02518">
    <property type="entry name" value="HATPase_c"/>
    <property type="match status" value="1"/>
</dbReference>
<keyword evidence="8" id="KW-0749">Sporulation</keyword>
<dbReference type="InterPro" id="IPR004358">
    <property type="entry name" value="Sig_transdc_His_kin-like_C"/>
</dbReference>
<evidence type="ECO:0000256" key="6">
    <source>
        <dbReference type="ARBA" id="ARBA00022777"/>
    </source>
</evidence>
<keyword evidence="5" id="KW-0547">Nucleotide-binding</keyword>
<keyword evidence="3" id="KW-0597">Phosphoprotein</keyword>
<evidence type="ECO:0000313" key="14">
    <source>
        <dbReference type="EMBL" id="MCP8969583.1"/>
    </source>
</evidence>
<dbReference type="PROSITE" id="PS50113">
    <property type="entry name" value="PAC"/>
    <property type="match status" value="2"/>
</dbReference>
<sequence length="547" mass="62077">MKLKKRNILIGYLLLSFIWLFLTDYLLEKFDGNMMLWQYVKGAVYIGLTGCFIYSLLTKHEESEQAKQGEQRLSTLINAMVDFVNFKDGEGRWIEANEFGLKLFQLEHVNYRGKKDSELADYTEFYSDALRYCETSDEEAWQAGGITYCEETVPIPNGENKIFDTIKVPLFEEDGSRKGLVVIGRDITERRITEQKLAESQQRYKSLFEYNPDLVYMVDLKGRITNLNPQFEVITGYESAQYVGEPILQFVADEDRQAVRELFYQVIESGTGSSNNEMTVIRKDGRQVILSCTLVPMVIDNQIVGAIGYSKDITKLKETEERLRRTEKLSVAGELAASVAHEIRNPLTALRGFVQLLHKDDDQHDHYYNIMIAELDRINQIAGEMLILAKPQQLKFQMGDLERIMQDVVALARSQANYKGVEIAMSVKGSVPLINCECNQLKQVFLNLMKNSIEADSTLVDVSLEAAGDQHVKIKVQDNGCGIPEERIKRLGEPFFSYKEKGTGLGLTVSYRILDAHKGKMKFDSKLGEGTTVEILLPVAEPALETV</sequence>
<organism evidence="14 15">
    <name type="scientific">Ectobacillus ponti</name>
    <dbReference type="NCBI Taxonomy" id="2961894"/>
    <lineage>
        <taxon>Bacteria</taxon>
        <taxon>Bacillati</taxon>
        <taxon>Bacillota</taxon>
        <taxon>Bacilli</taxon>
        <taxon>Bacillales</taxon>
        <taxon>Bacillaceae</taxon>
        <taxon>Ectobacillus</taxon>
    </lineage>
</organism>
<dbReference type="InterPro" id="IPR036890">
    <property type="entry name" value="HATPase_C_sf"/>
</dbReference>
<dbReference type="FunFam" id="1.10.287.130:FF:000040">
    <property type="entry name" value="PAS domain-containing sensor histidine kinase"/>
    <property type="match status" value="1"/>
</dbReference>
<dbReference type="EMBL" id="JANCLT010000006">
    <property type="protein sequence ID" value="MCP8969583.1"/>
    <property type="molecule type" value="Genomic_DNA"/>
</dbReference>
<dbReference type="CDD" id="cd00082">
    <property type="entry name" value="HisKA"/>
    <property type="match status" value="1"/>
</dbReference>
<dbReference type="NCBIfam" id="TIGR00229">
    <property type="entry name" value="sensory_box"/>
    <property type="match status" value="2"/>
</dbReference>